<dbReference type="AlphaFoldDB" id="A0A6L3N9B8"/>
<evidence type="ECO:0000313" key="1">
    <source>
        <dbReference type="EMBL" id="KAB0648106.1"/>
    </source>
</evidence>
<organism evidence="1 2">
    <name type="scientific">Burkholderia territorii</name>
    <dbReference type="NCBI Taxonomy" id="1503055"/>
    <lineage>
        <taxon>Bacteria</taxon>
        <taxon>Pseudomonadati</taxon>
        <taxon>Pseudomonadota</taxon>
        <taxon>Betaproteobacteria</taxon>
        <taxon>Burkholderiales</taxon>
        <taxon>Burkholderiaceae</taxon>
        <taxon>Burkholderia</taxon>
        <taxon>Burkholderia cepacia complex</taxon>
    </lineage>
</organism>
<protein>
    <submittedName>
        <fullName evidence="1">HAD family phosphatase</fullName>
    </submittedName>
</protein>
<dbReference type="InterPro" id="IPR023214">
    <property type="entry name" value="HAD_sf"/>
</dbReference>
<comment type="caution">
    <text evidence="1">The sequence shown here is derived from an EMBL/GenBank/DDBJ whole genome shotgun (WGS) entry which is preliminary data.</text>
</comment>
<dbReference type="EMBL" id="VZOL01000848">
    <property type="protein sequence ID" value="KAB0648106.1"/>
    <property type="molecule type" value="Genomic_DNA"/>
</dbReference>
<reference evidence="1 2" key="1">
    <citation type="submission" date="2019-09" db="EMBL/GenBank/DDBJ databases">
        <title>Draft genome sequences of 48 bacterial type strains from the CCUG.</title>
        <authorList>
            <person name="Tunovic T."/>
            <person name="Pineiro-Iglesias B."/>
            <person name="Unosson C."/>
            <person name="Inganas E."/>
            <person name="Ohlen M."/>
            <person name="Cardew S."/>
            <person name="Jensie-Markopoulos S."/>
            <person name="Salva-Serra F."/>
            <person name="Jaen-Luchoro D."/>
            <person name="Karlsson R."/>
            <person name="Svensson-Stadler L."/>
            <person name="Chun J."/>
            <person name="Moore E."/>
        </authorList>
    </citation>
    <scope>NUCLEOTIDE SEQUENCE [LARGE SCALE GENOMIC DNA]</scope>
    <source>
        <strain evidence="1 2">CCUG 65687</strain>
    </source>
</reference>
<gene>
    <name evidence="1" type="ORF">F7R13_31050</name>
</gene>
<feature type="non-terminal residue" evidence="1">
    <location>
        <position position="86"/>
    </location>
</feature>
<dbReference type="InterPro" id="IPR023198">
    <property type="entry name" value="PGP-like_dom2"/>
</dbReference>
<evidence type="ECO:0000313" key="2">
    <source>
        <dbReference type="Proteomes" id="UP000473571"/>
    </source>
</evidence>
<sequence>MSAASKGAAGKGAAGNGPFGHGTNVLICDCDGVLIDSEAVAADVIVRELDARWPGVDARPAVMPLLGLRIERVLAGASEAVGRTLS</sequence>
<dbReference type="Proteomes" id="UP000473571">
    <property type="component" value="Unassembled WGS sequence"/>
</dbReference>
<name>A0A6L3N9B8_9BURK</name>
<dbReference type="InterPro" id="IPR036412">
    <property type="entry name" value="HAD-like_sf"/>
</dbReference>
<proteinExistence type="predicted"/>
<dbReference type="SUPFAM" id="SSF56784">
    <property type="entry name" value="HAD-like"/>
    <property type="match status" value="1"/>
</dbReference>
<accession>A0A6L3N9B8</accession>
<dbReference type="Gene3D" id="3.40.50.1000">
    <property type="entry name" value="HAD superfamily/HAD-like"/>
    <property type="match status" value="1"/>
</dbReference>
<dbReference type="Gene3D" id="1.10.150.240">
    <property type="entry name" value="Putative phosphatase, domain 2"/>
    <property type="match status" value="1"/>
</dbReference>